<protein>
    <recommendedName>
        <fullName evidence="2">DUF6533 domain-containing protein</fullName>
    </recommendedName>
</protein>
<name>A0A067P7B0_9AGAM</name>
<dbReference type="Pfam" id="PF20151">
    <property type="entry name" value="DUF6533"/>
    <property type="match status" value="1"/>
</dbReference>
<evidence type="ECO:0000256" key="1">
    <source>
        <dbReference type="SAM" id="Phobius"/>
    </source>
</evidence>
<feature type="transmembrane region" description="Helical" evidence="1">
    <location>
        <begin position="207"/>
        <end position="226"/>
    </location>
</feature>
<keyword evidence="1" id="KW-1133">Transmembrane helix</keyword>
<gene>
    <name evidence="3" type="ORF">JAAARDRAFT_42648</name>
</gene>
<keyword evidence="4" id="KW-1185">Reference proteome</keyword>
<dbReference type="OrthoDB" id="3258294at2759"/>
<organism evidence="3 4">
    <name type="scientific">Jaapia argillacea MUCL 33604</name>
    <dbReference type="NCBI Taxonomy" id="933084"/>
    <lineage>
        <taxon>Eukaryota</taxon>
        <taxon>Fungi</taxon>
        <taxon>Dikarya</taxon>
        <taxon>Basidiomycota</taxon>
        <taxon>Agaricomycotina</taxon>
        <taxon>Agaricomycetes</taxon>
        <taxon>Agaricomycetidae</taxon>
        <taxon>Jaapiales</taxon>
        <taxon>Jaapiaceae</taxon>
        <taxon>Jaapia</taxon>
    </lineage>
</organism>
<dbReference type="Proteomes" id="UP000027265">
    <property type="component" value="Unassembled WGS sequence"/>
</dbReference>
<evidence type="ECO:0000259" key="2">
    <source>
        <dbReference type="Pfam" id="PF20151"/>
    </source>
</evidence>
<feature type="transmembrane region" description="Helical" evidence="1">
    <location>
        <begin position="110"/>
        <end position="132"/>
    </location>
</feature>
<dbReference type="HOGENOM" id="CLU_035509_15_0_1"/>
<feature type="domain" description="DUF6533" evidence="2">
    <location>
        <begin position="16"/>
        <end position="54"/>
    </location>
</feature>
<proteinExistence type="predicted"/>
<dbReference type="EMBL" id="KL197776">
    <property type="protein sequence ID" value="KDQ49715.1"/>
    <property type="molecule type" value="Genomic_DNA"/>
</dbReference>
<evidence type="ECO:0000313" key="4">
    <source>
        <dbReference type="Proteomes" id="UP000027265"/>
    </source>
</evidence>
<evidence type="ECO:0000313" key="3">
    <source>
        <dbReference type="EMBL" id="KDQ49715.1"/>
    </source>
</evidence>
<accession>A0A067P7B0</accession>
<keyword evidence="1" id="KW-0472">Membrane</keyword>
<sequence>MAVDVSAFEEASWVRCSRVAVAFLMVYEYVLQLDSEIEHFWNKNWSVGKCIYLCPARLTLVRLVFLLEDVSFSVSNKFFDYQDTCTCLIVLATHVVLEMRLYAMYGNSKIILAISIFLNIGELAFMAALGAATGGGSSTPLGTNEPFPGLIICTDGDLPHKHWYAFFWTAVIAVESILLALALFKAWTDYRKGLGSSLITILARDSAIYFVVIFWLYMFNQIIWIFNRMTLNELSTGFSTAISTIAVNRMVISVRDRYYNDTSEHTLTSHQLEFLHPSEEEGCRTEGSGTTLDHGAVELGVVEVARSS</sequence>
<feature type="transmembrane region" description="Helical" evidence="1">
    <location>
        <begin position="165"/>
        <end position="187"/>
    </location>
</feature>
<reference evidence="4" key="1">
    <citation type="journal article" date="2014" name="Proc. Natl. Acad. Sci. U.S.A.">
        <title>Extensive sampling of basidiomycete genomes demonstrates inadequacy of the white-rot/brown-rot paradigm for wood decay fungi.</title>
        <authorList>
            <person name="Riley R."/>
            <person name="Salamov A.A."/>
            <person name="Brown D.W."/>
            <person name="Nagy L.G."/>
            <person name="Floudas D."/>
            <person name="Held B.W."/>
            <person name="Levasseur A."/>
            <person name="Lombard V."/>
            <person name="Morin E."/>
            <person name="Otillar R."/>
            <person name="Lindquist E.A."/>
            <person name="Sun H."/>
            <person name="LaButti K.M."/>
            <person name="Schmutz J."/>
            <person name="Jabbour D."/>
            <person name="Luo H."/>
            <person name="Baker S.E."/>
            <person name="Pisabarro A.G."/>
            <person name="Walton J.D."/>
            <person name="Blanchette R.A."/>
            <person name="Henrissat B."/>
            <person name="Martin F."/>
            <person name="Cullen D."/>
            <person name="Hibbett D.S."/>
            <person name="Grigoriev I.V."/>
        </authorList>
    </citation>
    <scope>NUCLEOTIDE SEQUENCE [LARGE SCALE GENOMIC DNA]</scope>
    <source>
        <strain evidence="4">MUCL 33604</strain>
    </source>
</reference>
<dbReference type="AlphaFoldDB" id="A0A067P7B0"/>
<dbReference type="InterPro" id="IPR045340">
    <property type="entry name" value="DUF6533"/>
</dbReference>
<keyword evidence="1" id="KW-0812">Transmembrane</keyword>
<dbReference type="InParanoid" id="A0A067P7B0"/>